<accession>A0ABV3ZPK0</accession>
<evidence type="ECO:0000256" key="1">
    <source>
        <dbReference type="ARBA" id="ARBA00008791"/>
    </source>
</evidence>
<dbReference type="CDD" id="cd00293">
    <property type="entry name" value="USP-like"/>
    <property type="match status" value="1"/>
</dbReference>
<dbReference type="Gene3D" id="3.40.50.12370">
    <property type="match status" value="1"/>
</dbReference>
<gene>
    <name evidence="3" type="ORF">QTN47_24140</name>
</gene>
<organism evidence="3 4">
    <name type="scientific">Danxiaibacter flavus</name>
    <dbReference type="NCBI Taxonomy" id="3049108"/>
    <lineage>
        <taxon>Bacteria</taxon>
        <taxon>Pseudomonadati</taxon>
        <taxon>Bacteroidota</taxon>
        <taxon>Chitinophagia</taxon>
        <taxon>Chitinophagales</taxon>
        <taxon>Chitinophagaceae</taxon>
        <taxon>Danxiaibacter</taxon>
    </lineage>
</organism>
<dbReference type="Pfam" id="PF00582">
    <property type="entry name" value="Usp"/>
    <property type="match status" value="1"/>
</dbReference>
<dbReference type="SUPFAM" id="SSF52402">
    <property type="entry name" value="Adenine nucleotide alpha hydrolases-like"/>
    <property type="match status" value="1"/>
</dbReference>
<reference evidence="3 4" key="1">
    <citation type="submission" date="2023-07" db="EMBL/GenBank/DDBJ databases">
        <authorList>
            <person name="Lian W.-H."/>
        </authorList>
    </citation>
    <scope>NUCLEOTIDE SEQUENCE [LARGE SCALE GENOMIC DNA]</scope>
    <source>
        <strain evidence="3 4">SYSU DXS3180</strain>
    </source>
</reference>
<evidence type="ECO:0000313" key="4">
    <source>
        <dbReference type="Proteomes" id="UP001560573"/>
    </source>
</evidence>
<evidence type="ECO:0000259" key="2">
    <source>
        <dbReference type="Pfam" id="PF00582"/>
    </source>
</evidence>
<keyword evidence="4" id="KW-1185">Reference proteome</keyword>
<feature type="domain" description="UspA" evidence="2">
    <location>
        <begin position="7"/>
        <end position="149"/>
    </location>
</feature>
<dbReference type="PANTHER" id="PTHR46268">
    <property type="entry name" value="STRESS RESPONSE PROTEIN NHAX"/>
    <property type="match status" value="1"/>
</dbReference>
<name>A0ABV3ZPK0_9BACT</name>
<evidence type="ECO:0000313" key="3">
    <source>
        <dbReference type="EMBL" id="MEX6690619.1"/>
    </source>
</evidence>
<dbReference type="RefSeq" id="WP_369332030.1">
    <property type="nucleotide sequence ID" value="NZ_JAULBC010000009.1"/>
</dbReference>
<comment type="caution">
    <text evidence="3">The sequence shown here is derived from an EMBL/GenBank/DDBJ whole genome shotgun (WGS) entry which is preliminary data.</text>
</comment>
<dbReference type="PANTHER" id="PTHR46268:SF6">
    <property type="entry name" value="UNIVERSAL STRESS PROTEIN UP12"/>
    <property type="match status" value="1"/>
</dbReference>
<sequence>MPNTLYNILVPVDFTARSKWAIAKAIELANTFTCNIHLVHVVSSFAIPVIGSDTGYVWSYDATTDMEYAGKKLALLKAQYENHLCSGGKIEISVLHGHPQAVLADYIDKYKMDLVIKGLSRFNLLHRIWSTVSISSLARKTNVPVLAVRSSGLISHFKKIVLPLHDHVPMRRIRFAAMLGRYFKSTIYVLSLKKDNGADIPILNDTLEIIQSLTTIPVQSFILEGKNLAKATLDFSKKINADLIMITSMKEYCLPGLWNKITQKLLSYKSNIPVLTVDHNGNEL</sequence>
<dbReference type="EMBL" id="JAULBC010000009">
    <property type="protein sequence ID" value="MEX6690619.1"/>
    <property type="molecule type" value="Genomic_DNA"/>
</dbReference>
<comment type="similarity">
    <text evidence="1">Belongs to the universal stress protein A family.</text>
</comment>
<dbReference type="InterPro" id="IPR006016">
    <property type="entry name" value="UspA"/>
</dbReference>
<proteinExistence type="inferred from homology"/>
<dbReference type="Proteomes" id="UP001560573">
    <property type="component" value="Unassembled WGS sequence"/>
</dbReference>
<protein>
    <submittedName>
        <fullName evidence="3">Universal stress protein</fullName>
    </submittedName>
</protein>